<sequence length="88" mass="9828">MTTVDVLYHFEIAPSERSVLAIARIREVYGIRRVTLDERAKTIGLEYDATRLAEPAVRQLVRRAGVMLVDPPSPEEPLEIDDPAVAQA</sequence>
<accession>A0A1G7IXQ3</accession>
<dbReference type="AlphaFoldDB" id="A0A1G7IXQ3"/>
<keyword evidence="2" id="KW-1185">Reference proteome</keyword>
<reference evidence="2" key="1">
    <citation type="submission" date="2016-10" db="EMBL/GenBank/DDBJ databases">
        <authorList>
            <person name="Varghese N."/>
            <person name="Submissions S."/>
        </authorList>
    </citation>
    <scope>NUCLEOTIDE SEQUENCE [LARGE SCALE GENOMIC DNA]</scope>
    <source>
        <strain evidence="2">GAS232</strain>
    </source>
</reference>
<dbReference type="RefSeq" id="WP_083344673.1">
    <property type="nucleotide sequence ID" value="NZ_LT629690.1"/>
</dbReference>
<evidence type="ECO:0008006" key="3">
    <source>
        <dbReference type="Google" id="ProtNLM"/>
    </source>
</evidence>
<dbReference type="Proteomes" id="UP000182427">
    <property type="component" value="Chromosome I"/>
</dbReference>
<dbReference type="OrthoDB" id="122365at2"/>
<dbReference type="EMBL" id="LT629690">
    <property type="protein sequence ID" value="SDF17366.1"/>
    <property type="molecule type" value="Genomic_DNA"/>
</dbReference>
<gene>
    <name evidence="1" type="ORF">SAMN05444167_1610</name>
</gene>
<evidence type="ECO:0000313" key="1">
    <source>
        <dbReference type="EMBL" id="SDF17366.1"/>
    </source>
</evidence>
<name>A0A1G7IXQ3_9BACT</name>
<organism evidence="1 2">
    <name type="scientific">Terriglobus roseus</name>
    <dbReference type="NCBI Taxonomy" id="392734"/>
    <lineage>
        <taxon>Bacteria</taxon>
        <taxon>Pseudomonadati</taxon>
        <taxon>Acidobacteriota</taxon>
        <taxon>Terriglobia</taxon>
        <taxon>Terriglobales</taxon>
        <taxon>Acidobacteriaceae</taxon>
        <taxon>Terriglobus</taxon>
    </lineage>
</organism>
<protein>
    <recommendedName>
        <fullName evidence="3">HMA domain-containing protein</fullName>
    </recommendedName>
</protein>
<proteinExistence type="predicted"/>
<evidence type="ECO:0000313" key="2">
    <source>
        <dbReference type="Proteomes" id="UP000182427"/>
    </source>
</evidence>